<keyword evidence="2" id="KW-0723">Serine/threonine-protein kinase</keyword>
<evidence type="ECO:0000256" key="7">
    <source>
        <dbReference type="ARBA" id="ARBA00022837"/>
    </source>
</evidence>
<dbReference type="InterPro" id="IPR011009">
    <property type="entry name" value="Kinase-like_dom_sf"/>
</dbReference>
<dbReference type="SUPFAM" id="SSF56112">
    <property type="entry name" value="Protein kinase-like (PK-like)"/>
    <property type="match status" value="1"/>
</dbReference>
<evidence type="ECO:0000313" key="13">
    <source>
        <dbReference type="EMBL" id="CAB9509998.1"/>
    </source>
</evidence>
<dbReference type="PROSITE" id="PS00108">
    <property type="entry name" value="PROTEIN_KINASE_ST"/>
    <property type="match status" value="1"/>
</dbReference>
<evidence type="ECO:0000256" key="3">
    <source>
        <dbReference type="ARBA" id="ARBA00022679"/>
    </source>
</evidence>
<keyword evidence="5" id="KW-0547">Nucleotide-binding</keyword>
<dbReference type="GO" id="GO:0005524">
    <property type="term" value="F:ATP binding"/>
    <property type="evidence" value="ECO:0007669"/>
    <property type="project" value="UniProtKB-KW"/>
</dbReference>
<comment type="cofactor">
    <cofactor evidence="1">
        <name>Mg(2+)</name>
        <dbReference type="ChEBI" id="CHEBI:18420"/>
    </cofactor>
</comment>
<protein>
    <submittedName>
        <fullName evidence="13">MAP kinase-activated protein kinase 2</fullName>
    </submittedName>
</protein>
<evidence type="ECO:0000313" key="14">
    <source>
        <dbReference type="Proteomes" id="UP001153069"/>
    </source>
</evidence>
<dbReference type="OrthoDB" id="43614at2759"/>
<evidence type="ECO:0000256" key="6">
    <source>
        <dbReference type="ARBA" id="ARBA00022777"/>
    </source>
</evidence>
<dbReference type="PROSITE" id="PS00018">
    <property type="entry name" value="EF_HAND_1"/>
    <property type="match status" value="2"/>
</dbReference>
<organism evidence="13 14">
    <name type="scientific">Seminavis robusta</name>
    <dbReference type="NCBI Taxonomy" id="568900"/>
    <lineage>
        <taxon>Eukaryota</taxon>
        <taxon>Sar</taxon>
        <taxon>Stramenopiles</taxon>
        <taxon>Ochrophyta</taxon>
        <taxon>Bacillariophyta</taxon>
        <taxon>Bacillariophyceae</taxon>
        <taxon>Bacillariophycidae</taxon>
        <taxon>Naviculales</taxon>
        <taxon>Naviculaceae</taxon>
        <taxon>Seminavis</taxon>
    </lineage>
</organism>
<dbReference type="InterPro" id="IPR011992">
    <property type="entry name" value="EF-hand-dom_pair"/>
</dbReference>
<dbReference type="FunFam" id="1.10.510.10:FF:000571">
    <property type="entry name" value="Maternal embryonic leucine zipper kinase"/>
    <property type="match status" value="1"/>
</dbReference>
<dbReference type="Gene3D" id="3.30.200.20">
    <property type="entry name" value="Phosphorylase Kinase, domain 1"/>
    <property type="match status" value="1"/>
</dbReference>
<evidence type="ECO:0000256" key="2">
    <source>
        <dbReference type="ARBA" id="ARBA00022527"/>
    </source>
</evidence>
<dbReference type="InterPro" id="IPR050205">
    <property type="entry name" value="CDPK_Ser/Thr_kinases"/>
</dbReference>
<feature type="domain" description="EF-hand" evidence="12">
    <location>
        <begin position="614"/>
        <end position="649"/>
    </location>
</feature>
<feature type="compositionally biased region" description="Polar residues" evidence="10">
    <location>
        <begin position="218"/>
        <end position="229"/>
    </location>
</feature>
<keyword evidence="14" id="KW-1185">Reference proteome</keyword>
<feature type="region of interest" description="Disordered" evidence="10">
    <location>
        <begin position="779"/>
        <end position="818"/>
    </location>
</feature>
<dbReference type="GO" id="GO:0004674">
    <property type="term" value="F:protein serine/threonine kinase activity"/>
    <property type="evidence" value="ECO:0007669"/>
    <property type="project" value="UniProtKB-KW"/>
</dbReference>
<dbReference type="CDD" id="cd00051">
    <property type="entry name" value="EFh"/>
    <property type="match status" value="2"/>
</dbReference>
<dbReference type="Proteomes" id="UP001153069">
    <property type="component" value="Unassembled WGS sequence"/>
</dbReference>
<keyword evidence="3" id="KW-0808">Transferase</keyword>
<feature type="domain" description="EF-hand" evidence="12">
    <location>
        <begin position="544"/>
        <end position="579"/>
    </location>
</feature>
<evidence type="ECO:0000256" key="10">
    <source>
        <dbReference type="SAM" id="MobiDB-lite"/>
    </source>
</evidence>
<feature type="region of interest" description="Disordered" evidence="10">
    <location>
        <begin position="1"/>
        <end position="57"/>
    </location>
</feature>
<keyword evidence="4" id="KW-0677">Repeat</keyword>
<gene>
    <name evidence="13" type="ORF">SEMRO_414_G138270.1</name>
</gene>
<dbReference type="FunFam" id="1.10.238.10:FF:000003">
    <property type="entry name" value="Calmodulin A"/>
    <property type="match status" value="1"/>
</dbReference>
<evidence type="ECO:0000256" key="1">
    <source>
        <dbReference type="ARBA" id="ARBA00001946"/>
    </source>
</evidence>
<evidence type="ECO:0000256" key="4">
    <source>
        <dbReference type="ARBA" id="ARBA00022737"/>
    </source>
</evidence>
<feature type="compositionally biased region" description="Basic residues" evidence="10">
    <location>
        <begin position="1"/>
        <end position="10"/>
    </location>
</feature>
<feature type="domain" description="Protein kinase" evidence="11">
    <location>
        <begin position="73"/>
        <end position="496"/>
    </location>
</feature>
<feature type="region of interest" description="Disordered" evidence="10">
    <location>
        <begin position="685"/>
        <end position="710"/>
    </location>
</feature>
<dbReference type="InterPro" id="IPR002048">
    <property type="entry name" value="EF_hand_dom"/>
</dbReference>
<dbReference type="CDD" id="cd05117">
    <property type="entry name" value="STKc_CAMK"/>
    <property type="match status" value="1"/>
</dbReference>
<dbReference type="Gene3D" id="1.10.510.10">
    <property type="entry name" value="Transferase(Phosphotransferase) domain 1"/>
    <property type="match status" value="1"/>
</dbReference>
<dbReference type="PROSITE" id="PS50011">
    <property type="entry name" value="PROTEIN_KINASE_DOM"/>
    <property type="match status" value="1"/>
</dbReference>
<evidence type="ECO:0000259" key="11">
    <source>
        <dbReference type="PROSITE" id="PS50011"/>
    </source>
</evidence>
<feature type="domain" description="EF-hand" evidence="12">
    <location>
        <begin position="580"/>
        <end position="613"/>
    </location>
</feature>
<name>A0A9N8HGU8_9STRA</name>
<dbReference type="GO" id="GO:0005509">
    <property type="term" value="F:calcium ion binding"/>
    <property type="evidence" value="ECO:0007669"/>
    <property type="project" value="InterPro"/>
</dbReference>
<dbReference type="EMBL" id="CAICTM010000413">
    <property type="protein sequence ID" value="CAB9509998.1"/>
    <property type="molecule type" value="Genomic_DNA"/>
</dbReference>
<feature type="compositionally biased region" description="Low complexity" evidence="10">
    <location>
        <begin position="11"/>
        <end position="33"/>
    </location>
</feature>
<dbReference type="PROSITE" id="PS50222">
    <property type="entry name" value="EF_HAND_2"/>
    <property type="match status" value="3"/>
</dbReference>
<proteinExistence type="inferred from homology"/>
<dbReference type="InterPro" id="IPR000719">
    <property type="entry name" value="Prot_kinase_dom"/>
</dbReference>
<dbReference type="SMART" id="SM00054">
    <property type="entry name" value="EFh"/>
    <property type="match status" value="4"/>
</dbReference>
<evidence type="ECO:0000256" key="5">
    <source>
        <dbReference type="ARBA" id="ARBA00022741"/>
    </source>
</evidence>
<dbReference type="InterPro" id="IPR018247">
    <property type="entry name" value="EF_Hand_1_Ca_BS"/>
</dbReference>
<dbReference type="Pfam" id="PF13499">
    <property type="entry name" value="EF-hand_7"/>
    <property type="match status" value="2"/>
</dbReference>
<evidence type="ECO:0000256" key="8">
    <source>
        <dbReference type="ARBA" id="ARBA00022840"/>
    </source>
</evidence>
<dbReference type="SUPFAM" id="SSF47473">
    <property type="entry name" value="EF-hand"/>
    <property type="match status" value="1"/>
</dbReference>
<keyword evidence="8" id="KW-0067">ATP-binding</keyword>
<accession>A0A9N8HGU8</accession>
<dbReference type="AlphaFoldDB" id="A0A9N8HGU8"/>
<comment type="caution">
    <text evidence="13">The sequence shown here is derived from an EMBL/GenBank/DDBJ whole genome shotgun (WGS) entry which is preliminary data.</text>
</comment>
<reference evidence="13" key="1">
    <citation type="submission" date="2020-06" db="EMBL/GenBank/DDBJ databases">
        <authorList>
            <consortium name="Plant Systems Biology data submission"/>
        </authorList>
    </citation>
    <scope>NUCLEOTIDE SEQUENCE</scope>
    <source>
        <strain evidence="13">D6</strain>
    </source>
</reference>
<dbReference type="SMART" id="SM00220">
    <property type="entry name" value="S_TKc"/>
    <property type="match status" value="1"/>
</dbReference>
<keyword evidence="6 13" id="KW-0418">Kinase</keyword>
<dbReference type="PANTHER" id="PTHR24349">
    <property type="entry name" value="SERINE/THREONINE-PROTEIN KINASE"/>
    <property type="match status" value="1"/>
</dbReference>
<dbReference type="InterPro" id="IPR008271">
    <property type="entry name" value="Ser/Thr_kinase_AS"/>
</dbReference>
<feature type="region of interest" description="Disordered" evidence="10">
    <location>
        <begin position="202"/>
        <end position="231"/>
    </location>
</feature>
<comment type="similarity">
    <text evidence="9">Belongs to the protein kinase superfamily. Ser/Thr protein kinase family. CDPK subfamily.</text>
</comment>
<keyword evidence="7" id="KW-0106">Calcium</keyword>
<evidence type="ECO:0000259" key="12">
    <source>
        <dbReference type="PROSITE" id="PS50222"/>
    </source>
</evidence>
<sequence length="818" mass="91180">MVNSSKKRFAAARNAANVSPSGSSQQSNSPQNGTSAFSSEATAHFSDEDTTPIPSLHGNLVRNRFWRDPLEFYEPLEILGEGSMGSVSKVRKRNEVIGGSARSAYLKTHGKPKGFFGSFFQFLPFSRHNSDASYTFGSGSTNRRTQQQPKQHNCFALFCFPARHKKDSALLDPIMEDDDGADGKKSQDQGCWGAWFGGGATSVESSRHDGSGGKASRHQSFSPKDSFSEQNDDDLLKQEDYEAIERQVQRALKHSTSSLITYGHKDAVYALKSIHLDRVSNSDFMKELKNEVAILKELDHPHIVKCFETFHYNASLFLVLEICSGSDLYSRDPYMEASACTIIRSVLSAVAYMHSKKITHRDLKYENIMFSTQDPDSEVKIIDFGLSKKYADKARLHDCVGTVYTMAPELLTGGYTELVDVWSVGVIAFMLLSSSMPFFGKDRKQVIRRIVKGHYQFISRRWKTVSSGAKAFVVRLLQDKPDKRPSAAEALADPWLRKWDFDCSGFAPEVAMMDKVQATIQTYSGYGKLKKIALMLIAYRSSSEEIGSLRFMWDVFDKKHDGEVTLEEFKAVLVAYEYSDEEFERMFNAMDLDGTGLVHYSEFLAATIESHGSISEEQVAECFDRLDADDSGYITKADIVSLLGGGIPQSYIDDIMAEADIDNDKRISYREFLGLWDQKGDAKMKRDHEDVKKRRHRRADSAMSQASFSSDLSDDEFDDFDINPTFSFEANEIAKMLEAPNTPVSGRRISAVNVFVLEKDKSLRSQSLRNSAHQAAIAKSGVEYGSPPASGTTLVSGSVDAQYASPPKSMGARSIQVA</sequence>
<dbReference type="Pfam" id="PF00069">
    <property type="entry name" value="Pkinase"/>
    <property type="match status" value="1"/>
</dbReference>
<dbReference type="Gene3D" id="1.10.238.10">
    <property type="entry name" value="EF-hand"/>
    <property type="match status" value="1"/>
</dbReference>
<evidence type="ECO:0000256" key="9">
    <source>
        <dbReference type="ARBA" id="ARBA00024334"/>
    </source>
</evidence>